<feature type="compositionally biased region" description="Polar residues" evidence="10">
    <location>
        <begin position="369"/>
        <end position="379"/>
    </location>
</feature>
<keyword evidence="15" id="KW-1185">Reference proteome</keyword>
<gene>
    <name evidence="14" type="ORF">CNMCM7691_008968</name>
</gene>
<feature type="binding site" description="axial binding residue" evidence="9">
    <location>
        <position position="50"/>
    </location>
    <ligand>
        <name>heme</name>
        <dbReference type="ChEBI" id="CHEBI:30413"/>
    </ligand>
    <ligandPart>
        <name>Fe</name>
        <dbReference type="ChEBI" id="CHEBI:18248"/>
    </ligandPart>
</feature>
<dbReference type="AlphaFoldDB" id="A0A8H6QXZ9"/>
<keyword evidence="9" id="KW-0349">Heme</keyword>
<feature type="transmembrane region" description="Helical" evidence="11">
    <location>
        <begin position="488"/>
        <end position="510"/>
    </location>
</feature>
<feature type="transmembrane region" description="Helical" evidence="11">
    <location>
        <begin position="211"/>
        <end position="230"/>
    </location>
</feature>
<dbReference type="Pfam" id="PF05730">
    <property type="entry name" value="CFEM"/>
    <property type="match status" value="1"/>
</dbReference>
<evidence type="ECO:0000256" key="8">
    <source>
        <dbReference type="ARBA" id="ARBA00023288"/>
    </source>
</evidence>
<dbReference type="PROSITE" id="PS52012">
    <property type="entry name" value="CFEM"/>
    <property type="match status" value="1"/>
</dbReference>
<evidence type="ECO:0000256" key="11">
    <source>
        <dbReference type="SAM" id="Phobius"/>
    </source>
</evidence>
<dbReference type="Proteomes" id="UP000641853">
    <property type="component" value="Unassembled WGS sequence"/>
</dbReference>
<reference evidence="14" key="1">
    <citation type="submission" date="2020-06" db="EMBL/GenBank/DDBJ databases">
        <title>Draft genome sequences of strains closely related to Aspergillus parafelis and Aspergillus hiratsukae.</title>
        <authorList>
            <person name="Dos Santos R.A.C."/>
            <person name="Rivero-Menendez O."/>
            <person name="Steenwyk J.L."/>
            <person name="Mead M.E."/>
            <person name="Goldman G.H."/>
            <person name="Alastruey-Izquierdo A."/>
            <person name="Rokas A."/>
        </authorList>
    </citation>
    <scope>NUCLEOTIDE SEQUENCE</scope>
    <source>
        <strain evidence="14">CNM-CM7691</strain>
    </source>
</reference>
<evidence type="ECO:0000256" key="1">
    <source>
        <dbReference type="ARBA" id="ARBA00004589"/>
    </source>
</evidence>
<name>A0A8H6QXZ9_9EURO</name>
<dbReference type="EMBL" id="JACBAG010001851">
    <property type="protein sequence ID" value="KAF7179916.1"/>
    <property type="molecule type" value="Genomic_DNA"/>
</dbReference>
<dbReference type="InterPro" id="IPR008427">
    <property type="entry name" value="Extracellular_membr_CFEM_dom"/>
</dbReference>
<feature type="transmembrane region" description="Helical" evidence="11">
    <location>
        <begin position="555"/>
        <end position="573"/>
    </location>
</feature>
<evidence type="ECO:0000256" key="10">
    <source>
        <dbReference type="SAM" id="MobiDB-lite"/>
    </source>
</evidence>
<feature type="transmembrane region" description="Helical" evidence="11">
    <location>
        <begin position="178"/>
        <end position="204"/>
    </location>
</feature>
<dbReference type="GO" id="GO:0005576">
    <property type="term" value="C:extracellular region"/>
    <property type="evidence" value="ECO:0007669"/>
    <property type="project" value="UniProtKB-SubCell"/>
</dbReference>
<feature type="transmembrane region" description="Helical" evidence="11">
    <location>
        <begin position="295"/>
        <end position="317"/>
    </location>
</feature>
<evidence type="ECO:0000256" key="12">
    <source>
        <dbReference type="SAM" id="SignalP"/>
    </source>
</evidence>
<evidence type="ECO:0000256" key="7">
    <source>
        <dbReference type="ARBA" id="ARBA00023157"/>
    </source>
</evidence>
<keyword evidence="5" id="KW-0336">GPI-anchor</keyword>
<evidence type="ECO:0000256" key="5">
    <source>
        <dbReference type="ARBA" id="ARBA00022622"/>
    </source>
</evidence>
<organism evidence="14 15">
    <name type="scientific">Aspergillus felis</name>
    <dbReference type="NCBI Taxonomy" id="1287682"/>
    <lineage>
        <taxon>Eukaryota</taxon>
        <taxon>Fungi</taxon>
        <taxon>Dikarya</taxon>
        <taxon>Ascomycota</taxon>
        <taxon>Pezizomycotina</taxon>
        <taxon>Eurotiomycetes</taxon>
        <taxon>Eurotiomycetidae</taxon>
        <taxon>Eurotiales</taxon>
        <taxon>Aspergillaceae</taxon>
        <taxon>Aspergillus</taxon>
        <taxon>Aspergillus subgen. Fumigati</taxon>
    </lineage>
</organism>
<protein>
    <recommendedName>
        <fullName evidence="13">CFEM domain-containing protein</fullName>
    </recommendedName>
</protein>
<feature type="transmembrane region" description="Helical" evidence="11">
    <location>
        <begin position="99"/>
        <end position="116"/>
    </location>
</feature>
<proteinExistence type="inferred from homology"/>
<keyword evidence="6 12" id="KW-0732">Signal</keyword>
<keyword evidence="7 9" id="KW-1015">Disulfide bond</keyword>
<comment type="similarity">
    <text evidence="3">Belongs to the RBT5 family.</text>
</comment>
<evidence type="ECO:0000256" key="3">
    <source>
        <dbReference type="ARBA" id="ARBA00010031"/>
    </source>
</evidence>
<dbReference type="PANTHER" id="PTHR35394">
    <property type="entry name" value="DUF3176 DOMAIN-CONTAINING PROTEIN"/>
    <property type="match status" value="1"/>
</dbReference>
<keyword evidence="9" id="KW-0479">Metal-binding</keyword>
<keyword evidence="5" id="KW-0325">Glycoprotein</keyword>
<comment type="caution">
    <text evidence="14">The sequence shown here is derived from an EMBL/GenBank/DDBJ whole genome shotgun (WGS) entry which is preliminary data.</text>
</comment>
<feature type="transmembrane region" description="Helical" evidence="11">
    <location>
        <begin position="264"/>
        <end position="283"/>
    </location>
</feature>
<feature type="transmembrane region" description="Helical" evidence="11">
    <location>
        <begin position="882"/>
        <end position="904"/>
    </location>
</feature>
<evidence type="ECO:0000256" key="2">
    <source>
        <dbReference type="ARBA" id="ARBA00004613"/>
    </source>
</evidence>
<evidence type="ECO:0000256" key="6">
    <source>
        <dbReference type="ARBA" id="ARBA00022729"/>
    </source>
</evidence>
<keyword evidence="4" id="KW-0964">Secreted</keyword>
<feature type="transmembrane region" description="Helical" evidence="11">
    <location>
        <begin position="452"/>
        <end position="476"/>
    </location>
</feature>
<keyword evidence="8" id="KW-0449">Lipoprotein</keyword>
<comment type="caution">
    <text evidence="9">Lacks conserved residue(s) required for the propagation of feature annotation.</text>
</comment>
<feature type="disulfide bond" evidence="9">
    <location>
        <begin position="55"/>
        <end position="88"/>
    </location>
</feature>
<keyword evidence="11" id="KW-0472">Membrane</keyword>
<feature type="signal peptide" evidence="12">
    <location>
        <begin position="1"/>
        <end position="22"/>
    </location>
</feature>
<feature type="disulfide bond" evidence="9">
    <location>
        <begin position="46"/>
        <end position="53"/>
    </location>
</feature>
<evidence type="ECO:0000313" key="14">
    <source>
        <dbReference type="EMBL" id="KAF7179916.1"/>
    </source>
</evidence>
<feature type="transmembrane region" description="Helical" evidence="11">
    <location>
        <begin position="137"/>
        <end position="158"/>
    </location>
</feature>
<keyword evidence="11" id="KW-1133">Transmembrane helix</keyword>
<feature type="region of interest" description="Disordered" evidence="10">
    <location>
        <begin position="369"/>
        <end position="390"/>
    </location>
</feature>
<dbReference type="PANTHER" id="PTHR35394:SF5">
    <property type="entry name" value="DUF3176 DOMAIN-CONTAINING PROTEIN"/>
    <property type="match status" value="1"/>
</dbReference>
<keyword evidence="9" id="KW-0408">Iron</keyword>
<evidence type="ECO:0000259" key="13">
    <source>
        <dbReference type="PROSITE" id="PS52012"/>
    </source>
</evidence>
<dbReference type="Pfam" id="PF11374">
    <property type="entry name" value="DUF3176"/>
    <property type="match status" value="1"/>
</dbReference>
<dbReference type="InterPro" id="IPR049326">
    <property type="entry name" value="Rhodopsin_dom_fungi"/>
</dbReference>
<keyword evidence="11" id="KW-0812">Transmembrane</keyword>
<evidence type="ECO:0000256" key="4">
    <source>
        <dbReference type="ARBA" id="ARBA00022525"/>
    </source>
</evidence>
<dbReference type="Pfam" id="PF20684">
    <property type="entry name" value="Fung_rhodopsin"/>
    <property type="match status" value="1"/>
</dbReference>
<feature type="chain" id="PRO_5034584848" description="CFEM domain-containing protein" evidence="12">
    <location>
        <begin position="23"/>
        <end position="973"/>
    </location>
</feature>
<dbReference type="GO" id="GO:0046872">
    <property type="term" value="F:metal ion binding"/>
    <property type="evidence" value="ECO:0007669"/>
    <property type="project" value="UniProtKB-UniRule"/>
</dbReference>
<comment type="subcellular location">
    <subcellularLocation>
        <location evidence="1">Membrane</location>
        <topology evidence="1">Lipid-anchor</topology>
        <topology evidence="1">GPI-anchor</topology>
    </subcellularLocation>
    <subcellularLocation>
        <location evidence="2">Secreted</location>
    </subcellularLocation>
</comment>
<feature type="domain" description="CFEM" evidence="13">
    <location>
        <begin position="2"/>
        <end position="111"/>
    </location>
</feature>
<evidence type="ECO:0000313" key="15">
    <source>
        <dbReference type="Proteomes" id="UP000641853"/>
    </source>
</evidence>
<accession>A0A8H6QXZ9</accession>
<dbReference type="GO" id="GO:0098552">
    <property type="term" value="C:side of membrane"/>
    <property type="evidence" value="ECO:0007669"/>
    <property type="project" value="UniProtKB-KW"/>
</dbReference>
<dbReference type="InterPro" id="IPR021514">
    <property type="entry name" value="DUF3176"/>
</dbReference>
<sequence>MLLRRILIAAVVGAGFTAVASAAQPSLPQCAVLCQEQVLASNVTACSSSDGLCLCGDTTYQNALTACASTKCTMRESLLAKRLSDRTCNVPVHQGRPEVEAATLIPLILASIFFFNRMAAKSMGLAGGWGVDDYTIIGAYVLAVAIFAVNITMIQVGFGKNMWDVIPMDNITDVYKRFFAFVVLYKTQISLAKISVCLFLLRIFQTPTFRYTTYTIIGLNAAIGVTWVLVDSLRCNPVHLAWDGWTGETPGTCIDFTSATFANAFVNIAVDTVMVLMPVYEITKLNLSGRKKLGVGVMFAMGLVLTIVAILRVVVFYLNRWGKNPTVELQPIVHWSVIEVSIAVLCACLPTGRAMLAHFFPSLLGASSDKSYPQPTTPSARALGASRQGQRSQIAKTMSYSVDYQTKPQNRESNSFVRLVELDPLKEGGSTTVHHHGPPGGREKIRWSLWDWSWELAACLVAILTLAGIIVVLRMYDGKTQPNWPAGINLNAIIALLTTLMKAAMATYIAEALSQLKWTWFKETRKLSDLSALDSASRGAWGSAQLLVQYVPRHLVSLGAFVLVFAAAIGPFTQQVIDVRSRSIARGGGAAIRVCNTSMYEDWGEGQGPAMNLVPLKTTGAIYNGIMQTSVNDQSSVTCPTGNCTFAPYQSLGFCSKCGDLTSALTLASSDDITYSYNYTLPNGLFFNTTGNVPYTIKATTNVNLVRLDTTGLPLILNFSAITTPGKTMPPQVTAMECAFYFCISTQQAIVRRGALTEESFPTTTISNFSTTNLTLNTVASAQPCLDDGQCNYAISWLSVLAMRNTLSPIVSGFGTLPVSNRPYFTSDTLRALYGGSGNLSQINGTFASIAAALTANARNLVCQGTVSGDAWTNVSYIRIRWLWMLLPVVLVVLSILFFIVTVIHTRNQYIWKSSPLALLCADLQIDGSVQPLKSGKIDPDQKRLDEMAKLSQVRLEAGSWGSLMHGHVAHRA</sequence>
<evidence type="ECO:0000256" key="9">
    <source>
        <dbReference type="PROSITE-ProRule" id="PRU01356"/>
    </source>
</evidence>